<proteinExistence type="predicted"/>
<evidence type="ECO:0000313" key="1">
    <source>
        <dbReference type="EMBL" id="GFS70821.1"/>
    </source>
</evidence>
<dbReference type="Proteomes" id="UP000887013">
    <property type="component" value="Unassembled WGS sequence"/>
</dbReference>
<sequence>MNAVGRTYNKRDHISTSCSCSKRASAKCFYKPEVGSGFEAEHLSAEAESKKSLQLIDLNIETFDIASHVLRVQNSTSASIPKLAAGSLIVMISDSRSAVFAKP</sequence>
<evidence type="ECO:0000313" key="2">
    <source>
        <dbReference type="Proteomes" id="UP000887013"/>
    </source>
</evidence>
<reference evidence="1" key="1">
    <citation type="submission" date="2020-08" db="EMBL/GenBank/DDBJ databases">
        <title>Multicomponent nature underlies the extraordinary mechanical properties of spider dragline silk.</title>
        <authorList>
            <person name="Kono N."/>
            <person name="Nakamura H."/>
            <person name="Mori M."/>
            <person name="Yoshida Y."/>
            <person name="Ohtoshi R."/>
            <person name="Malay A.D."/>
            <person name="Moran D.A.P."/>
            <person name="Tomita M."/>
            <person name="Numata K."/>
            <person name="Arakawa K."/>
        </authorList>
    </citation>
    <scope>NUCLEOTIDE SEQUENCE</scope>
</reference>
<name>A0A8X6MPB1_NEPPI</name>
<dbReference type="EMBL" id="BMAW01000820">
    <property type="protein sequence ID" value="GFS70821.1"/>
    <property type="molecule type" value="Genomic_DNA"/>
</dbReference>
<gene>
    <name evidence="1" type="ORF">NPIL_552481</name>
</gene>
<dbReference type="AlphaFoldDB" id="A0A8X6MPB1"/>
<comment type="caution">
    <text evidence="1">The sequence shown here is derived from an EMBL/GenBank/DDBJ whole genome shotgun (WGS) entry which is preliminary data.</text>
</comment>
<accession>A0A8X6MPB1</accession>
<protein>
    <submittedName>
        <fullName evidence="1">Uncharacterized protein</fullName>
    </submittedName>
</protein>
<keyword evidence="2" id="KW-1185">Reference proteome</keyword>
<organism evidence="1 2">
    <name type="scientific">Nephila pilipes</name>
    <name type="common">Giant wood spider</name>
    <name type="synonym">Nephila maculata</name>
    <dbReference type="NCBI Taxonomy" id="299642"/>
    <lineage>
        <taxon>Eukaryota</taxon>
        <taxon>Metazoa</taxon>
        <taxon>Ecdysozoa</taxon>
        <taxon>Arthropoda</taxon>
        <taxon>Chelicerata</taxon>
        <taxon>Arachnida</taxon>
        <taxon>Araneae</taxon>
        <taxon>Araneomorphae</taxon>
        <taxon>Entelegynae</taxon>
        <taxon>Araneoidea</taxon>
        <taxon>Nephilidae</taxon>
        <taxon>Nephila</taxon>
    </lineage>
</organism>